<dbReference type="HOGENOM" id="CLU_1010667_0_0_9"/>
<dbReference type="STRING" id="649639.Bcell_2859"/>
<gene>
    <name evidence="3" type="ordered locus">Bcell_2859</name>
</gene>
<dbReference type="Proteomes" id="UP000001401">
    <property type="component" value="Chromosome"/>
</dbReference>
<dbReference type="InterPro" id="IPR027954">
    <property type="entry name" value="Transcobalamin-like_C"/>
</dbReference>
<feature type="compositionally biased region" description="Polar residues" evidence="1">
    <location>
        <begin position="90"/>
        <end position="102"/>
    </location>
</feature>
<name>E6TX22_EVAC2</name>
<organism evidence="3 4">
    <name type="scientific">Evansella cellulosilytica (strain ATCC 21833 / DSM 2522 / FERM P-1141 / JCM 9156 / N-4)</name>
    <name type="common">Bacillus cellulosilyticus</name>
    <dbReference type="NCBI Taxonomy" id="649639"/>
    <lineage>
        <taxon>Bacteria</taxon>
        <taxon>Bacillati</taxon>
        <taxon>Bacillota</taxon>
        <taxon>Bacilli</taxon>
        <taxon>Bacillales</taxon>
        <taxon>Bacillaceae</taxon>
        <taxon>Evansella</taxon>
    </lineage>
</organism>
<keyword evidence="4" id="KW-1185">Reference proteome</keyword>
<evidence type="ECO:0000256" key="1">
    <source>
        <dbReference type="SAM" id="MobiDB-lite"/>
    </source>
</evidence>
<feature type="compositionally biased region" description="Acidic residues" evidence="1">
    <location>
        <begin position="64"/>
        <end position="73"/>
    </location>
</feature>
<feature type="compositionally biased region" description="Basic and acidic residues" evidence="1">
    <location>
        <begin position="117"/>
        <end position="154"/>
    </location>
</feature>
<feature type="compositionally biased region" description="Basic and acidic residues" evidence="1">
    <location>
        <begin position="74"/>
        <end position="87"/>
    </location>
</feature>
<feature type="domain" description="Transcobalamin-like C-terminal" evidence="2">
    <location>
        <begin position="193"/>
        <end position="268"/>
    </location>
</feature>
<dbReference type="OrthoDB" id="2356646at2"/>
<protein>
    <recommendedName>
        <fullName evidence="2">Transcobalamin-like C-terminal domain-containing protein</fullName>
    </recommendedName>
</protein>
<dbReference type="EMBL" id="CP002394">
    <property type="protein sequence ID" value="ADU31111.1"/>
    <property type="molecule type" value="Genomic_DNA"/>
</dbReference>
<proteinExistence type="predicted"/>
<dbReference type="eggNOG" id="COG1657">
    <property type="taxonomic scope" value="Bacteria"/>
</dbReference>
<sequence>MKVTYISKLFRLLLFTVMVLFLVSCGQGQNSSSLTISDLTGKDAISERKFSDINNDLKINEVEIDDNTEEKEESIEKVEESLHKDDPNDSETANSSKSTSADTVEDREESSSSNHNDSSEKKSQSQKEERSHPEEPRKKESDNQKDSNKSDKSNESTTPSEEDNNLPTVTLTVQGPKDIGTIIGEVTVEYADGDTVLDILLKEANKRNIHVDYSGRGVTAYVKGIYNVYEFDYGPLSGWLAYINGTSLTRSAGATSVKEGDKIYWKYTEDYTSES</sequence>
<feature type="region of interest" description="Disordered" evidence="1">
    <location>
        <begin position="64"/>
        <end position="172"/>
    </location>
</feature>
<dbReference type="AlphaFoldDB" id="E6TX22"/>
<reference evidence="3" key="1">
    <citation type="submission" date="2010-12" db="EMBL/GenBank/DDBJ databases">
        <title>Complete sequence of Bacillus cellulosilyticus DSM 2522.</title>
        <authorList>
            <consortium name="US DOE Joint Genome Institute"/>
            <person name="Lucas S."/>
            <person name="Copeland A."/>
            <person name="Lapidus A."/>
            <person name="Cheng J.-F."/>
            <person name="Bruce D."/>
            <person name="Goodwin L."/>
            <person name="Pitluck S."/>
            <person name="Chertkov O."/>
            <person name="Detter J.C."/>
            <person name="Han C."/>
            <person name="Tapia R."/>
            <person name="Land M."/>
            <person name="Hauser L."/>
            <person name="Jeffries C."/>
            <person name="Kyrpides N."/>
            <person name="Ivanova N."/>
            <person name="Mikhailova N."/>
            <person name="Brumm P."/>
            <person name="Mead D."/>
            <person name="Woyke T."/>
        </authorList>
    </citation>
    <scope>NUCLEOTIDE SEQUENCE [LARGE SCALE GENOMIC DNA]</scope>
    <source>
        <strain evidence="3">DSM 2522</strain>
    </source>
</reference>
<dbReference type="PROSITE" id="PS51257">
    <property type="entry name" value="PROKAR_LIPOPROTEIN"/>
    <property type="match status" value="1"/>
</dbReference>
<evidence type="ECO:0000313" key="4">
    <source>
        <dbReference type="Proteomes" id="UP000001401"/>
    </source>
</evidence>
<dbReference type="RefSeq" id="WP_013489443.1">
    <property type="nucleotide sequence ID" value="NC_014829.1"/>
</dbReference>
<evidence type="ECO:0000259" key="2">
    <source>
        <dbReference type="Pfam" id="PF14478"/>
    </source>
</evidence>
<evidence type="ECO:0000313" key="3">
    <source>
        <dbReference type="EMBL" id="ADU31111.1"/>
    </source>
</evidence>
<dbReference type="KEGG" id="bco:Bcell_2859"/>
<dbReference type="Pfam" id="PF14478">
    <property type="entry name" value="DUF4430"/>
    <property type="match status" value="1"/>
</dbReference>
<dbReference type="Gene3D" id="2.170.130.30">
    <property type="match status" value="1"/>
</dbReference>
<accession>E6TX22</accession>